<gene>
    <name evidence="3" type="ORF">BST11_20895</name>
    <name evidence="2" type="ORF">H7K38_04530</name>
</gene>
<evidence type="ECO:0000313" key="2">
    <source>
        <dbReference type="EMBL" id="MCV7377919.1"/>
    </source>
</evidence>
<evidence type="ECO:0000313" key="4">
    <source>
        <dbReference type="Proteomes" id="UP000192319"/>
    </source>
</evidence>
<proteinExistence type="predicted"/>
<feature type="region of interest" description="Disordered" evidence="1">
    <location>
        <begin position="53"/>
        <end position="77"/>
    </location>
</feature>
<dbReference type="EMBL" id="MVHD01000046">
    <property type="protein sequence ID" value="OQZ88783.1"/>
    <property type="molecule type" value="Genomic_DNA"/>
</dbReference>
<keyword evidence="4" id="KW-1185">Reference proteome</keyword>
<dbReference type="EMBL" id="JACKVH010000011">
    <property type="protein sequence ID" value="MCV7377919.1"/>
    <property type="molecule type" value="Genomic_DNA"/>
</dbReference>
<dbReference type="Proteomes" id="UP001141650">
    <property type="component" value="Unassembled WGS sequence"/>
</dbReference>
<sequence>MLPGIHAQLTVLAERGVVLAREQVYRMATHAPQRMSMDVLVGLCDILEDQRRRSARQNQPQWGLVDLGAGSDGSGSC</sequence>
<organism evidence="2 5">
    <name type="scientific">Mycobacterium alsense</name>
    <dbReference type="NCBI Taxonomy" id="324058"/>
    <lineage>
        <taxon>Bacteria</taxon>
        <taxon>Bacillati</taxon>
        <taxon>Actinomycetota</taxon>
        <taxon>Actinomycetes</taxon>
        <taxon>Mycobacteriales</taxon>
        <taxon>Mycobacteriaceae</taxon>
        <taxon>Mycobacterium</taxon>
    </lineage>
</organism>
<dbReference type="Proteomes" id="UP000192319">
    <property type="component" value="Unassembled WGS sequence"/>
</dbReference>
<reference evidence="2" key="3">
    <citation type="journal article" date="2022" name="BMC Genomics">
        <title>Comparative genome analysis of mycobacteria focusing on tRNA and non-coding RNA.</title>
        <authorList>
            <person name="Behra P.R.K."/>
            <person name="Pettersson B.M.F."/>
            <person name="Ramesh M."/>
            <person name="Das S."/>
            <person name="Dasgupta S."/>
            <person name="Kirsebom L.A."/>
        </authorList>
    </citation>
    <scope>NUCLEOTIDE SEQUENCE</scope>
    <source>
        <strain evidence="2">CCUG 55640</strain>
    </source>
</reference>
<dbReference type="AlphaFoldDB" id="A0AA42BXA5"/>
<reference evidence="3 4" key="1">
    <citation type="submission" date="2017-02" db="EMBL/GenBank/DDBJ databases">
        <title>The new phylogeny of genus Mycobacterium.</title>
        <authorList>
            <person name="Tortoli E."/>
            <person name="Trovato A."/>
            <person name="Cirillo D.M."/>
        </authorList>
    </citation>
    <scope>NUCLEOTIDE SEQUENCE [LARGE SCALE GENOMIC DNA]</scope>
    <source>
        <strain evidence="3 4">DSM 45230</strain>
    </source>
</reference>
<evidence type="ECO:0000313" key="5">
    <source>
        <dbReference type="Proteomes" id="UP001141650"/>
    </source>
</evidence>
<reference evidence="2" key="2">
    <citation type="submission" date="2020-07" db="EMBL/GenBank/DDBJ databases">
        <authorList>
            <person name="Pettersson B.M.F."/>
            <person name="Behra P.R.K."/>
            <person name="Ramesh M."/>
            <person name="Das S."/>
            <person name="Dasgupta S."/>
            <person name="Kirsebom L.A."/>
        </authorList>
    </citation>
    <scope>NUCLEOTIDE SEQUENCE</scope>
    <source>
        <strain evidence="2">CCUG 55640</strain>
    </source>
</reference>
<comment type="caution">
    <text evidence="2">The sequence shown here is derived from an EMBL/GenBank/DDBJ whole genome shotgun (WGS) entry which is preliminary data.</text>
</comment>
<evidence type="ECO:0000256" key="1">
    <source>
        <dbReference type="SAM" id="MobiDB-lite"/>
    </source>
</evidence>
<accession>A0AA42BXA5</accession>
<evidence type="ECO:0000313" key="3">
    <source>
        <dbReference type="EMBL" id="OQZ88783.1"/>
    </source>
</evidence>
<protein>
    <submittedName>
        <fullName evidence="2">Helix-turn-helix domain-containing protein</fullName>
    </submittedName>
</protein>
<name>A0AA42BXA5_9MYCO</name>